<dbReference type="EMBL" id="CM003157">
    <property type="protein sequence ID" value="KIS66597.1"/>
    <property type="molecule type" value="Genomic_DNA"/>
</dbReference>
<keyword evidence="6" id="KW-0408">Iron</keyword>
<dbReference type="AlphaFoldDB" id="A0A0D1BXF3"/>
<dbReference type="InterPro" id="IPR000627">
    <property type="entry name" value="Intradiol_dOase_C"/>
</dbReference>
<comment type="similarity">
    <text evidence="2">Belongs to the intradiol ring-cleavage dioxygenase family.</text>
</comment>
<sequence length="315" mass="34189">MTAINGTSANGTSASLDPYTKLCQDVSGPNANPRAKFVLDSLMKHLHLFAREVQLTNEEWLGACDLLIRSGQMSDDRRNELILISDVLGLESLVDSMAYERAQSSSCSAQKVEGGVEATQSAILGPFYRTGAPEYANGSDIVLDHNIKSSEGKVGETCYMHGRVTDAATGQPVVGAKIDVWHTGPNGLYEQQDPAQPDFNYRGKFTTDANGEYALRCLRPTAYPIPYDGGAGDILKLLDRSPMRPAHIHLLIEANGYKQLVTQIFDSKCDYIGADAVFADKSALTVDFAQPTSEQAKKSGSQTEVTYDIRLVADN</sequence>
<gene>
    <name evidence="9" type="ORF">UMAG_05586</name>
</gene>
<feature type="domain" description="Catechol dioxygenase N-terminal" evidence="8">
    <location>
        <begin position="32"/>
        <end position="104"/>
    </location>
</feature>
<dbReference type="KEGG" id="uma:UMAG_05586"/>
<dbReference type="CDD" id="cd03461">
    <property type="entry name" value="1_2-HQD"/>
    <property type="match status" value="1"/>
</dbReference>
<dbReference type="GO" id="GO:0008199">
    <property type="term" value="F:ferric iron binding"/>
    <property type="evidence" value="ECO:0007669"/>
    <property type="project" value="InterPro"/>
</dbReference>
<evidence type="ECO:0000259" key="7">
    <source>
        <dbReference type="Pfam" id="PF00775"/>
    </source>
</evidence>
<dbReference type="VEuPathDB" id="FungiDB:UMAG_05586"/>
<evidence type="ECO:0000256" key="1">
    <source>
        <dbReference type="ARBA" id="ARBA00001965"/>
    </source>
</evidence>
<dbReference type="InterPro" id="IPR039390">
    <property type="entry name" value="1_2-HQD/HQD"/>
</dbReference>
<dbReference type="SUPFAM" id="SSF49482">
    <property type="entry name" value="Aromatic compound dioxygenase"/>
    <property type="match status" value="1"/>
</dbReference>
<dbReference type="GO" id="GO:0009712">
    <property type="term" value="P:catechol-containing compound metabolic process"/>
    <property type="evidence" value="ECO:0007669"/>
    <property type="project" value="InterPro"/>
</dbReference>
<keyword evidence="4" id="KW-0223">Dioxygenase</keyword>
<keyword evidence="5" id="KW-0560">Oxidoreductase</keyword>
<protein>
    <recommendedName>
        <fullName evidence="11">Hydroxyquinol-1,2-dioxygenase</fullName>
    </recommendedName>
</protein>
<dbReference type="InterPro" id="IPR007535">
    <property type="entry name" value="Catechol_dOase_N"/>
</dbReference>
<dbReference type="RefSeq" id="XP_011391888.1">
    <property type="nucleotide sequence ID" value="XM_011393586.1"/>
</dbReference>
<dbReference type="OrthoDB" id="5238185at2759"/>
<evidence type="ECO:0000259" key="8">
    <source>
        <dbReference type="Pfam" id="PF04444"/>
    </source>
</evidence>
<evidence type="ECO:0008006" key="11">
    <source>
        <dbReference type="Google" id="ProtNLM"/>
    </source>
</evidence>
<dbReference type="Pfam" id="PF04444">
    <property type="entry name" value="Dioxygenase_N"/>
    <property type="match status" value="1"/>
</dbReference>
<proteinExistence type="inferred from homology"/>
<keyword evidence="10" id="KW-1185">Reference proteome</keyword>
<dbReference type="STRING" id="237631.A0A0D1BXF3"/>
<dbReference type="InterPro" id="IPR015889">
    <property type="entry name" value="Intradiol_dOase_core"/>
</dbReference>
<dbReference type="eggNOG" id="ENOG502QU2V">
    <property type="taxonomic scope" value="Eukaryota"/>
</dbReference>
<evidence type="ECO:0000313" key="10">
    <source>
        <dbReference type="Proteomes" id="UP000000561"/>
    </source>
</evidence>
<dbReference type="GO" id="GO:0051213">
    <property type="term" value="F:dioxygenase activity"/>
    <property type="evidence" value="ECO:0000318"/>
    <property type="project" value="GO_Central"/>
</dbReference>
<evidence type="ECO:0000256" key="5">
    <source>
        <dbReference type="ARBA" id="ARBA00023002"/>
    </source>
</evidence>
<dbReference type="Pfam" id="PF00775">
    <property type="entry name" value="Dioxygenase_C"/>
    <property type="match status" value="1"/>
</dbReference>
<dbReference type="Gene3D" id="2.60.130.10">
    <property type="entry name" value="Aromatic compound dioxygenase"/>
    <property type="match status" value="1"/>
</dbReference>
<name>A0A0D1BXF3_MYCMD</name>
<dbReference type="PANTHER" id="PTHR33711:SF7">
    <property type="entry name" value="INTRADIOL RING-CLEAVAGE DIOXYGENASES DOMAIN-CONTAINING PROTEIN-RELATED"/>
    <property type="match status" value="1"/>
</dbReference>
<reference evidence="9 10" key="1">
    <citation type="journal article" date="2006" name="Nature">
        <title>Insights from the genome of the biotrophic fungal plant pathogen Ustilago maydis.</title>
        <authorList>
            <person name="Kamper J."/>
            <person name="Kahmann R."/>
            <person name="Bolker M."/>
            <person name="Ma L.J."/>
            <person name="Brefort T."/>
            <person name="Saville B.J."/>
            <person name="Banuett F."/>
            <person name="Kronstad J.W."/>
            <person name="Gold S.E."/>
            <person name="Muller O."/>
            <person name="Perlin M.H."/>
            <person name="Wosten H.A."/>
            <person name="de Vries R."/>
            <person name="Ruiz-Herrera J."/>
            <person name="Reynaga-Pena C.G."/>
            <person name="Snetselaar K."/>
            <person name="McCann M."/>
            <person name="Perez-Martin J."/>
            <person name="Feldbrugge M."/>
            <person name="Basse C.W."/>
            <person name="Steinberg G."/>
            <person name="Ibeas J.I."/>
            <person name="Holloman W."/>
            <person name="Guzman P."/>
            <person name="Farman M."/>
            <person name="Stajich J.E."/>
            <person name="Sentandreu R."/>
            <person name="Gonzalez-Prieto J.M."/>
            <person name="Kennell J.C."/>
            <person name="Molina L."/>
            <person name="Schirawski J."/>
            <person name="Mendoza-Mendoza A."/>
            <person name="Greilinger D."/>
            <person name="Munch K."/>
            <person name="Rossel N."/>
            <person name="Scherer M."/>
            <person name="Vranes M."/>
            <person name="Ladendorf O."/>
            <person name="Vincon V."/>
            <person name="Fuchs U."/>
            <person name="Sandrock B."/>
            <person name="Meng S."/>
            <person name="Ho E.C."/>
            <person name="Cahill M.J."/>
            <person name="Boyce K.J."/>
            <person name="Klose J."/>
            <person name="Klosterman S.J."/>
            <person name="Deelstra H.J."/>
            <person name="Ortiz-Castellanos L."/>
            <person name="Li W."/>
            <person name="Sanchez-Alonso P."/>
            <person name="Schreier P.H."/>
            <person name="Hauser-Hahn I."/>
            <person name="Vaupel M."/>
            <person name="Koopmann E."/>
            <person name="Friedrich G."/>
            <person name="Voss H."/>
            <person name="Schluter T."/>
            <person name="Margolis J."/>
            <person name="Platt D."/>
            <person name="Swimmer C."/>
            <person name="Gnirke A."/>
            <person name="Chen F."/>
            <person name="Vysotskaia V."/>
            <person name="Mannhaupt G."/>
            <person name="Guldener U."/>
            <person name="Munsterkotter M."/>
            <person name="Haase D."/>
            <person name="Oesterheld M."/>
            <person name="Mewes H.W."/>
            <person name="Mauceli E.W."/>
            <person name="DeCaprio D."/>
            <person name="Wade C.M."/>
            <person name="Butler J."/>
            <person name="Young S."/>
            <person name="Jaffe D.B."/>
            <person name="Calvo S."/>
            <person name="Nusbaum C."/>
            <person name="Galagan J."/>
            <person name="Birren B.W."/>
        </authorList>
    </citation>
    <scope>NUCLEOTIDE SEQUENCE [LARGE SCALE GENOMIC DNA]</scope>
    <source>
        <strain evidence="10">DSM 14603 / FGSC 9021 / UM521</strain>
    </source>
</reference>
<evidence type="ECO:0000256" key="2">
    <source>
        <dbReference type="ARBA" id="ARBA00007825"/>
    </source>
</evidence>
<dbReference type="Proteomes" id="UP000000561">
    <property type="component" value="Chromosome 18"/>
</dbReference>
<feature type="domain" description="Intradiol ring-cleavage dioxygenases" evidence="7">
    <location>
        <begin position="132"/>
        <end position="311"/>
    </location>
</feature>
<evidence type="ECO:0000256" key="4">
    <source>
        <dbReference type="ARBA" id="ARBA00022964"/>
    </source>
</evidence>
<accession>A0A0D1BXF3</accession>
<dbReference type="GO" id="GO:0018576">
    <property type="term" value="F:catechol 1,2-dioxygenase activity"/>
    <property type="evidence" value="ECO:0007669"/>
    <property type="project" value="InterPro"/>
</dbReference>
<organism evidence="9 10">
    <name type="scientific">Mycosarcoma maydis</name>
    <name type="common">Corn smut fungus</name>
    <name type="synonym">Ustilago maydis</name>
    <dbReference type="NCBI Taxonomy" id="5270"/>
    <lineage>
        <taxon>Eukaryota</taxon>
        <taxon>Fungi</taxon>
        <taxon>Dikarya</taxon>
        <taxon>Basidiomycota</taxon>
        <taxon>Ustilaginomycotina</taxon>
        <taxon>Ustilaginomycetes</taxon>
        <taxon>Ustilaginales</taxon>
        <taxon>Ustilaginaceae</taxon>
        <taxon>Mycosarcoma</taxon>
    </lineage>
</organism>
<dbReference type="OMA" id="AMGPKTT"/>
<evidence type="ECO:0000256" key="3">
    <source>
        <dbReference type="ARBA" id="ARBA00022723"/>
    </source>
</evidence>
<evidence type="ECO:0000256" key="6">
    <source>
        <dbReference type="ARBA" id="ARBA00023004"/>
    </source>
</evidence>
<keyword evidence="3" id="KW-0479">Metal-binding</keyword>
<evidence type="ECO:0000313" key="9">
    <source>
        <dbReference type="EMBL" id="KIS66597.1"/>
    </source>
</evidence>
<dbReference type="PANTHER" id="PTHR33711">
    <property type="entry name" value="DIOXYGENASE, PUTATIVE (AFU_ORTHOLOGUE AFUA_2G02910)-RELATED"/>
    <property type="match status" value="1"/>
</dbReference>
<comment type="cofactor">
    <cofactor evidence="1">
        <name>Fe(3+)</name>
        <dbReference type="ChEBI" id="CHEBI:29034"/>
    </cofactor>
</comment>
<dbReference type="InParanoid" id="A0A0D1BXF3"/>
<dbReference type="GeneID" id="23565437"/>
<dbReference type="InterPro" id="IPR050770">
    <property type="entry name" value="Intradiol_RC_Dioxygenase"/>
</dbReference>